<reference evidence="2" key="1">
    <citation type="journal article" date="2019" name="Int. J. Syst. Evol. Microbiol.">
        <title>The Global Catalogue of Microorganisms (GCM) 10K type strain sequencing project: providing services to taxonomists for standard genome sequencing and annotation.</title>
        <authorList>
            <consortium name="The Broad Institute Genomics Platform"/>
            <consortium name="The Broad Institute Genome Sequencing Center for Infectious Disease"/>
            <person name="Wu L."/>
            <person name="Ma J."/>
        </authorList>
    </citation>
    <scope>NUCLEOTIDE SEQUENCE [LARGE SCALE GENOMIC DNA]</scope>
    <source>
        <strain evidence="2">CCUG 56029</strain>
    </source>
</reference>
<keyword evidence="2" id="KW-1185">Reference proteome</keyword>
<evidence type="ECO:0000313" key="1">
    <source>
        <dbReference type="EMBL" id="MFD1882041.1"/>
    </source>
</evidence>
<sequence length="45" mass="4690">MNDLPAFVLLENAKPLPAIGGHGLIAIEAVRDGDHLLCMGHGTDP</sequence>
<evidence type="ECO:0000313" key="2">
    <source>
        <dbReference type="Proteomes" id="UP001597213"/>
    </source>
</evidence>
<dbReference type="RefSeq" id="WP_379142392.1">
    <property type="nucleotide sequence ID" value="NZ_JBHUEN010000023.1"/>
</dbReference>
<gene>
    <name evidence="1" type="ORF">ACFSCT_09955</name>
</gene>
<name>A0ABW4R6X0_9RHOB</name>
<comment type="caution">
    <text evidence="1">The sequence shown here is derived from an EMBL/GenBank/DDBJ whole genome shotgun (WGS) entry which is preliminary data.</text>
</comment>
<dbReference type="Proteomes" id="UP001597213">
    <property type="component" value="Unassembled WGS sequence"/>
</dbReference>
<proteinExistence type="predicted"/>
<protein>
    <submittedName>
        <fullName evidence="1">Uncharacterized protein</fullName>
    </submittedName>
</protein>
<accession>A0ABW4R6X0</accession>
<organism evidence="1 2">
    <name type="scientific">Paracoccus pacificus</name>
    <dbReference type="NCBI Taxonomy" id="1463598"/>
    <lineage>
        <taxon>Bacteria</taxon>
        <taxon>Pseudomonadati</taxon>
        <taxon>Pseudomonadota</taxon>
        <taxon>Alphaproteobacteria</taxon>
        <taxon>Rhodobacterales</taxon>
        <taxon>Paracoccaceae</taxon>
        <taxon>Paracoccus</taxon>
    </lineage>
</organism>
<dbReference type="EMBL" id="JBHUEN010000023">
    <property type="protein sequence ID" value="MFD1882041.1"/>
    <property type="molecule type" value="Genomic_DNA"/>
</dbReference>